<dbReference type="EC" id="1.1.1.290" evidence="5"/>
<keyword evidence="1 5" id="KW-0963">Cytoplasm</keyword>
<evidence type="ECO:0000259" key="6">
    <source>
        <dbReference type="Pfam" id="PF00389"/>
    </source>
</evidence>
<dbReference type="Proteomes" id="UP001241056">
    <property type="component" value="Unassembled WGS sequence"/>
</dbReference>
<comment type="caution">
    <text evidence="9">The sequence shown here is derived from an EMBL/GenBank/DDBJ whole genome shotgun (WGS) entry which is preliminary data.</text>
</comment>
<proteinExistence type="inferred from homology"/>
<evidence type="ECO:0000313" key="9">
    <source>
        <dbReference type="EMBL" id="MDM7857971.1"/>
    </source>
</evidence>
<dbReference type="Pfam" id="PF02826">
    <property type="entry name" value="2-Hacid_dh_C"/>
    <property type="match status" value="1"/>
</dbReference>
<dbReference type="Gene3D" id="3.40.50.720">
    <property type="entry name" value="NAD(P)-binding Rossmann-like Domain"/>
    <property type="match status" value="2"/>
</dbReference>
<evidence type="ECO:0000259" key="7">
    <source>
        <dbReference type="Pfam" id="PF02826"/>
    </source>
</evidence>
<organism evidence="9 10">
    <name type="scientific">Thiopseudomonas acetoxidans</name>
    <dbReference type="NCBI Taxonomy" id="3041622"/>
    <lineage>
        <taxon>Bacteria</taxon>
        <taxon>Pseudomonadati</taxon>
        <taxon>Pseudomonadota</taxon>
        <taxon>Gammaproteobacteria</taxon>
        <taxon>Pseudomonadales</taxon>
        <taxon>Pseudomonadaceae</taxon>
        <taxon>Thiopseudomonas</taxon>
    </lineage>
</organism>
<keyword evidence="3 5" id="KW-0520">NAD</keyword>
<keyword evidence="4 5" id="KW-0664">Pyridoxine biosynthesis</keyword>
<dbReference type="GO" id="GO:0033711">
    <property type="term" value="F:4-phosphoerythronate dehydrogenase activity"/>
    <property type="evidence" value="ECO:0007669"/>
    <property type="project" value="UniProtKB-EC"/>
</dbReference>
<feature type="domain" description="Erythronate-4-phosphate dehydrogenase dimerisation" evidence="8">
    <location>
        <begin position="290"/>
        <end position="370"/>
    </location>
</feature>
<evidence type="ECO:0000313" key="10">
    <source>
        <dbReference type="Proteomes" id="UP001241056"/>
    </source>
</evidence>
<feature type="binding site" evidence="5">
    <location>
        <position position="258"/>
    </location>
    <ligand>
        <name>NAD(+)</name>
        <dbReference type="ChEBI" id="CHEBI:57540"/>
    </ligand>
</feature>
<dbReference type="Pfam" id="PF11890">
    <property type="entry name" value="DUF3410"/>
    <property type="match status" value="1"/>
</dbReference>
<comment type="caution">
    <text evidence="5">Lacks conserved residue(s) required for the propagation of feature annotation.</text>
</comment>
<keyword evidence="2 5" id="KW-0560">Oxidoreductase</keyword>
<feature type="domain" description="D-isomer specific 2-hydroxyacid dehydrogenase catalytic" evidence="6">
    <location>
        <begin position="31"/>
        <end position="281"/>
    </location>
</feature>
<evidence type="ECO:0000259" key="8">
    <source>
        <dbReference type="Pfam" id="PF11890"/>
    </source>
</evidence>
<dbReference type="EMBL" id="JAUCDY010000006">
    <property type="protein sequence ID" value="MDM7857971.1"/>
    <property type="molecule type" value="Genomic_DNA"/>
</dbReference>
<feature type="binding site" evidence="5">
    <location>
        <position position="259"/>
    </location>
    <ligand>
        <name>substrate</name>
    </ligand>
</feature>
<name>A0ABT7SP64_9GAMM</name>
<dbReference type="RefSeq" id="WP_289410626.1">
    <property type="nucleotide sequence ID" value="NZ_JAUCDY010000006.1"/>
</dbReference>
<comment type="similarity">
    <text evidence="5">Belongs to the D-isomer specific 2-hydroxyacid dehydrogenase family. PdxB subfamily.</text>
</comment>
<feature type="binding site" evidence="5">
    <location>
        <position position="145"/>
    </location>
    <ligand>
        <name>NAD(+)</name>
        <dbReference type="ChEBI" id="CHEBI:57540"/>
    </ligand>
</feature>
<dbReference type="SUPFAM" id="SSF52283">
    <property type="entry name" value="Formate/glycerate dehydrogenase catalytic domain-like"/>
    <property type="match status" value="1"/>
</dbReference>
<gene>
    <name evidence="5 9" type="primary">pdxB</name>
    <name evidence="9" type="ORF">QEZ41_06735</name>
</gene>
<comment type="catalytic activity">
    <reaction evidence="5">
        <text>4-phospho-D-erythronate + NAD(+) = (R)-3-hydroxy-2-oxo-4-phosphooxybutanoate + NADH + H(+)</text>
        <dbReference type="Rhea" id="RHEA:18829"/>
        <dbReference type="ChEBI" id="CHEBI:15378"/>
        <dbReference type="ChEBI" id="CHEBI:57540"/>
        <dbReference type="ChEBI" id="CHEBI:57945"/>
        <dbReference type="ChEBI" id="CHEBI:58538"/>
        <dbReference type="ChEBI" id="CHEBI:58766"/>
        <dbReference type="EC" id="1.1.1.290"/>
    </reaction>
</comment>
<reference evidence="9 10" key="1">
    <citation type="submission" date="2023-06" db="EMBL/GenBank/DDBJ databases">
        <title>Thiopseudomonas sp. CY1220 draft genome sequence.</title>
        <authorList>
            <person name="Zhao G."/>
            <person name="An M."/>
        </authorList>
    </citation>
    <scope>NUCLEOTIDE SEQUENCE [LARGE SCALE GENOMIC DNA]</scope>
    <source>
        <strain evidence="9 10">CY1220</strain>
    </source>
</reference>
<feature type="binding site" evidence="5">
    <location>
        <begin position="125"/>
        <end position="126"/>
    </location>
    <ligand>
        <name>NAD(+)</name>
        <dbReference type="ChEBI" id="CHEBI:57540"/>
    </ligand>
</feature>
<dbReference type="InterPro" id="IPR036291">
    <property type="entry name" value="NAD(P)-bd_dom_sf"/>
</dbReference>
<dbReference type="PANTHER" id="PTHR10996">
    <property type="entry name" value="2-HYDROXYACID DEHYDROGENASE-RELATED"/>
    <property type="match status" value="1"/>
</dbReference>
<feature type="binding site" evidence="5">
    <location>
        <position position="176"/>
    </location>
    <ligand>
        <name>NAD(+)</name>
        <dbReference type="ChEBI" id="CHEBI:57540"/>
    </ligand>
</feature>
<comment type="subunit">
    <text evidence="5">Homodimer.</text>
</comment>
<dbReference type="CDD" id="cd12158">
    <property type="entry name" value="ErythrP_dh"/>
    <property type="match status" value="1"/>
</dbReference>
<feature type="active site" evidence="5">
    <location>
        <position position="209"/>
    </location>
</feature>
<evidence type="ECO:0000256" key="5">
    <source>
        <dbReference type="HAMAP-Rule" id="MF_01825"/>
    </source>
</evidence>
<evidence type="ECO:0000256" key="4">
    <source>
        <dbReference type="ARBA" id="ARBA00023096"/>
    </source>
</evidence>
<dbReference type="InterPro" id="IPR020921">
    <property type="entry name" value="Erythronate-4-P_DHase"/>
</dbReference>
<dbReference type="PANTHER" id="PTHR10996:SF178">
    <property type="entry name" value="2-HYDROXYACID DEHYDROGENASE YGL185C-RELATED"/>
    <property type="match status" value="1"/>
</dbReference>
<comment type="pathway">
    <text evidence="5">Cofactor biosynthesis; pyridoxine 5'-phosphate biosynthesis; pyridoxine 5'-phosphate from D-erythrose 4-phosphate: step 2/5.</text>
</comment>
<protein>
    <recommendedName>
        <fullName evidence="5">Erythronate-4-phosphate dehydrogenase</fullName>
        <ecNumber evidence="5">1.1.1.290</ecNumber>
    </recommendedName>
</protein>
<dbReference type="HAMAP" id="MF_01825">
    <property type="entry name" value="PdxB"/>
    <property type="match status" value="1"/>
</dbReference>
<dbReference type="NCBIfam" id="NF001309">
    <property type="entry name" value="PRK00257.1"/>
    <property type="match status" value="1"/>
</dbReference>
<dbReference type="Gene3D" id="3.30.1370.170">
    <property type="match status" value="1"/>
</dbReference>
<feature type="active site" description="Proton donor" evidence="5">
    <location>
        <position position="255"/>
    </location>
</feature>
<feature type="active site" evidence="5">
    <location>
        <position position="238"/>
    </location>
</feature>
<feature type="binding site" evidence="5">
    <location>
        <position position="44"/>
    </location>
    <ligand>
        <name>substrate</name>
    </ligand>
</feature>
<keyword evidence="10" id="KW-1185">Reference proteome</keyword>
<dbReference type="InterPro" id="IPR024531">
    <property type="entry name" value="Erythronate-4-P_DHase_dimer"/>
</dbReference>
<accession>A0ABT7SP64</accession>
<dbReference type="SUPFAM" id="SSF51735">
    <property type="entry name" value="NAD(P)-binding Rossmann-fold domains"/>
    <property type="match status" value="1"/>
</dbReference>
<feature type="binding site" evidence="5">
    <location>
        <position position="233"/>
    </location>
    <ligand>
        <name>NAD(+)</name>
        <dbReference type="ChEBI" id="CHEBI:57540"/>
    </ligand>
</feature>
<evidence type="ECO:0000256" key="3">
    <source>
        <dbReference type="ARBA" id="ARBA00023027"/>
    </source>
</evidence>
<dbReference type="InterPro" id="IPR050223">
    <property type="entry name" value="D-isomer_2-hydroxyacid_DH"/>
</dbReference>
<comment type="subcellular location">
    <subcellularLocation>
        <location evidence="5">Cytoplasm</location>
    </subcellularLocation>
</comment>
<dbReference type="Pfam" id="PF00389">
    <property type="entry name" value="2-Hacid_dh"/>
    <property type="match status" value="1"/>
</dbReference>
<feature type="domain" description="D-isomer specific 2-hydroxyacid dehydrogenase NAD-binding" evidence="7">
    <location>
        <begin position="107"/>
        <end position="257"/>
    </location>
</feature>
<sequence>MQIVIDENIPEAQVFAQFGRVIKRAGRAISAADVRAADALIVRSITQVNPQLLQGSAVKFVGTCTIGTDHLDLDYLSSQKIAWANAPGCNAQAVVEYVLAVLQVLAQRTGAKLAERVFGIVGAGQVGQRLATVLRQLGYQVMLCDPPRQQLETSSAQDYVDLATILARCDVISVHTPLESSGSWPTYHMFSSQQLAALQQGAWLINAARGATIDNRSLLTCLQQRTDLSVVLDVWEPEPVFNPELAALCQLATPHIAGYSLDGKIRGTQMVFNAFCQHFDVSPSATIEYPEPLLQTVQLNPTASAENLLSLLTTVLYDPRTDDAAMRMLFRLSPEQRGAGFDLLRKNYPIRRELATLKIAGEGYTAQQQLVFQALQLSR</sequence>
<dbReference type="InterPro" id="IPR006140">
    <property type="entry name" value="D-isomer_DH_NAD-bd"/>
</dbReference>
<feature type="binding site" evidence="5">
    <location>
        <position position="65"/>
    </location>
    <ligand>
        <name>substrate</name>
    </ligand>
</feature>
<dbReference type="InterPro" id="IPR006139">
    <property type="entry name" value="D-isomer_2_OHA_DH_cat_dom"/>
</dbReference>
<evidence type="ECO:0000256" key="1">
    <source>
        <dbReference type="ARBA" id="ARBA00022490"/>
    </source>
</evidence>
<dbReference type="InterPro" id="IPR038251">
    <property type="entry name" value="PdxB_dimer_sf"/>
</dbReference>
<evidence type="ECO:0000256" key="2">
    <source>
        <dbReference type="ARBA" id="ARBA00023002"/>
    </source>
</evidence>
<comment type="function">
    <text evidence="5">Catalyzes the oxidation of erythronate-4-phosphate to 3-hydroxy-2-oxo-4-phosphonooxybutanoate.</text>
</comment>